<sequence length="56" mass="6277">MLIFQSFTILSLPCHKHKGEEIDMEHVEMVQPSALGVVGRTLVFSLLALGFTFMLL</sequence>
<dbReference type="OrthoDB" id="5890759at2"/>
<dbReference type="EMBL" id="CP000627">
    <property type="protein sequence ID" value="ABQ21613.1"/>
    <property type="molecule type" value="Genomic_DNA"/>
</dbReference>
<protein>
    <submittedName>
        <fullName evidence="1">Uncharacterized protein</fullName>
    </submittedName>
</protein>
<evidence type="ECO:0000313" key="2">
    <source>
        <dbReference type="Proteomes" id="UP000000249"/>
    </source>
</evidence>
<dbReference type="Proteomes" id="UP000000249">
    <property type="component" value="Chromosome 1"/>
</dbReference>
<dbReference type="AlphaFoldDB" id="A0A0H3ALQ8"/>
<evidence type="ECO:0000313" key="1">
    <source>
        <dbReference type="EMBL" id="ABQ21613.1"/>
    </source>
</evidence>
<dbReference type="PATRIC" id="fig|345073.21.peg.1980"/>
<dbReference type="eggNOG" id="ENOG5031PTV">
    <property type="taxonomic scope" value="Bacteria"/>
</dbReference>
<reference evidence="1 2" key="1">
    <citation type="submission" date="2007-03" db="EMBL/GenBank/DDBJ databases">
        <authorList>
            <person name="Heidelberg J."/>
        </authorList>
    </citation>
    <scope>NUCLEOTIDE SEQUENCE [LARGE SCALE GENOMIC DNA]</scope>
    <source>
        <strain evidence="2">ATCC 39541 / Classical Ogawa 395 / O395</strain>
    </source>
</reference>
<organism evidence="1 2">
    <name type="scientific">Vibrio cholerae serotype O1 (strain ATCC 39541 / Classical Ogawa 395 / O395)</name>
    <dbReference type="NCBI Taxonomy" id="345073"/>
    <lineage>
        <taxon>Bacteria</taxon>
        <taxon>Pseudomonadati</taxon>
        <taxon>Pseudomonadota</taxon>
        <taxon>Gammaproteobacteria</taxon>
        <taxon>Vibrionales</taxon>
        <taxon>Vibrionaceae</taxon>
        <taxon>Vibrio</taxon>
    </lineage>
</organism>
<dbReference type="KEGG" id="vco:VC0395_A1521"/>
<proteinExistence type="predicted"/>
<name>A0A0H3ALQ8_VIBC3</name>
<accession>A0A0H3ALQ8</accession>
<gene>
    <name evidence="1" type="ordered locus">VC0395_A1521</name>
</gene>
<dbReference type="KEGG" id="vcr:VC395_2047"/>